<reference evidence="1 2" key="1">
    <citation type="submission" date="2018-10" db="EMBL/GenBank/DDBJ databases">
        <title>Bradyrhizobium sp. nov., isolated from effective nodules of peanut in China.</title>
        <authorList>
            <person name="Li Y."/>
        </authorList>
    </citation>
    <scope>NUCLEOTIDE SEQUENCE [LARGE SCALE GENOMIC DNA]</scope>
    <source>
        <strain evidence="1 2">CCBAU 51781</strain>
    </source>
</reference>
<proteinExistence type="predicted"/>
<dbReference type="EMBL" id="RDRA01000014">
    <property type="protein sequence ID" value="RXG91543.1"/>
    <property type="molecule type" value="Genomic_DNA"/>
</dbReference>
<keyword evidence="2" id="KW-1185">Reference proteome</keyword>
<organism evidence="1 2">
    <name type="scientific">Bradyrhizobium zhanjiangense</name>
    <dbReference type="NCBI Taxonomy" id="1325107"/>
    <lineage>
        <taxon>Bacteria</taxon>
        <taxon>Pseudomonadati</taxon>
        <taxon>Pseudomonadota</taxon>
        <taxon>Alphaproteobacteria</taxon>
        <taxon>Hyphomicrobiales</taxon>
        <taxon>Nitrobacteraceae</taxon>
        <taxon>Bradyrhizobium</taxon>
    </lineage>
</organism>
<evidence type="ECO:0000313" key="1">
    <source>
        <dbReference type="EMBL" id="RXG91543.1"/>
    </source>
</evidence>
<evidence type="ECO:0000313" key="2">
    <source>
        <dbReference type="Proteomes" id="UP000289946"/>
    </source>
</evidence>
<accession>A0ABY0DFS4</accession>
<dbReference type="Proteomes" id="UP000289946">
    <property type="component" value="Unassembled WGS sequence"/>
</dbReference>
<gene>
    <name evidence="1" type="ORF">EAS62_23980</name>
</gene>
<sequence>MMQLSTSEAKIVSDLDEEIMDELRGEPPAIQVMVALAVLMTAVESTARAEPSEARRAAGVLHGLIGLFD</sequence>
<name>A0ABY0DFS4_9BRAD</name>
<protein>
    <submittedName>
        <fullName evidence="1">Uncharacterized protein</fullName>
    </submittedName>
</protein>
<comment type="caution">
    <text evidence="1">The sequence shown here is derived from an EMBL/GenBank/DDBJ whole genome shotgun (WGS) entry which is preliminary data.</text>
</comment>